<evidence type="ECO:0000313" key="2">
    <source>
        <dbReference type="Proteomes" id="UP001219525"/>
    </source>
</evidence>
<gene>
    <name evidence="1" type="ORF">GGX14DRAFT_568076</name>
</gene>
<evidence type="ECO:0000313" key="1">
    <source>
        <dbReference type="EMBL" id="KAJ7206523.1"/>
    </source>
</evidence>
<comment type="caution">
    <text evidence="1">The sequence shown here is derived from an EMBL/GenBank/DDBJ whole genome shotgun (WGS) entry which is preliminary data.</text>
</comment>
<dbReference type="AlphaFoldDB" id="A0AAD6VGM0"/>
<name>A0AAD6VGM0_9AGAR</name>
<dbReference type="EMBL" id="JARJCW010000039">
    <property type="protein sequence ID" value="KAJ7206523.1"/>
    <property type="molecule type" value="Genomic_DNA"/>
</dbReference>
<proteinExistence type="predicted"/>
<keyword evidence="2" id="KW-1185">Reference proteome</keyword>
<accession>A0AAD6VGM0</accession>
<reference evidence="1" key="1">
    <citation type="submission" date="2023-03" db="EMBL/GenBank/DDBJ databases">
        <title>Massive genome expansion in bonnet fungi (Mycena s.s.) driven by repeated elements and novel gene families across ecological guilds.</title>
        <authorList>
            <consortium name="Lawrence Berkeley National Laboratory"/>
            <person name="Harder C.B."/>
            <person name="Miyauchi S."/>
            <person name="Viragh M."/>
            <person name="Kuo A."/>
            <person name="Thoen E."/>
            <person name="Andreopoulos B."/>
            <person name="Lu D."/>
            <person name="Skrede I."/>
            <person name="Drula E."/>
            <person name="Henrissat B."/>
            <person name="Morin E."/>
            <person name="Kohler A."/>
            <person name="Barry K."/>
            <person name="LaButti K."/>
            <person name="Morin E."/>
            <person name="Salamov A."/>
            <person name="Lipzen A."/>
            <person name="Mereny Z."/>
            <person name="Hegedus B."/>
            <person name="Baldrian P."/>
            <person name="Stursova M."/>
            <person name="Weitz H."/>
            <person name="Taylor A."/>
            <person name="Grigoriev I.V."/>
            <person name="Nagy L.G."/>
            <person name="Martin F."/>
            <person name="Kauserud H."/>
        </authorList>
    </citation>
    <scope>NUCLEOTIDE SEQUENCE</scope>
    <source>
        <strain evidence="1">9144</strain>
    </source>
</reference>
<evidence type="ECO:0008006" key="3">
    <source>
        <dbReference type="Google" id="ProtNLM"/>
    </source>
</evidence>
<sequence>MILLSVLMLRKDAVVNTVSPLRLIQDHHIAEFTKYGIPSIAINYSVSPKQHGQHQEHIPKFAHLLHDPKWAKKICLLQIDEAHFVVTAGQAEAAKVHFVQHFRICGSVCAFIFLPRPPVPPSQPLSWSDISTL</sequence>
<organism evidence="1 2">
    <name type="scientific">Mycena pura</name>
    <dbReference type="NCBI Taxonomy" id="153505"/>
    <lineage>
        <taxon>Eukaryota</taxon>
        <taxon>Fungi</taxon>
        <taxon>Dikarya</taxon>
        <taxon>Basidiomycota</taxon>
        <taxon>Agaricomycotina</taxon>
        <taxon>Agaricomycetes</taxon>
        <taxon>Agaricomycetidae</taxon>
        <taxon>Agaricales</taxon>
        <taxon>Marasmiineae</taxon>
        <taxon>Mycenaceae</taxon>
        <taxon>Mycena</taxon>
    </lineage>
</organism>
<dbReference type="Proteomes" id="UP001219525">
    <property type="component" value="Unassembled WGS sequence"/>
</dbReference>
<protein>
    <recommendedName>
        <fullName evidence="3">Helicase ATP-binding domain-containing protein</fullName>
    </recommendedName>
</protein>